<gene>
    <name evidence="10" type="ORF">J2T57_004313</name>
</gene>
<feature type="transmembrane region" description="Helical" evidence="8">
    <location>
        <begin position="12"/>
        <end position="33"/>
    </location>
</feature>
<reference evidence="10" key="1">
    <citation type="submission" date="2022-03" db="EMBL/GenBank/DDBJ databases">
        <title>Genomic Encyclopedia of Type Strains, Phase III (KMG-III): the genomes of soil and plant-associated and newly described type strains.</title>
        <authorList>
            <person name="Whitman W."/>
        </authorList>
    </citation>
    <scope>NUCLEOTIDE SEQUENCE</scope>
    <source>
        <strain evidence="10">ANL 6-2</strain>
    </source>
</reference>
<dbReference type="InterPro" id="IPR013426">
    <property type="entry name" value="EpsH-like"/>
</dbReference>
<evidence type="ECO:0000256" key="6">
    <source>
        <dbReference type="ARBA" id="ARBA00022989"/>
    </source>
</evidence>
<evidence type="ECO:0000256" key="5">
    <source>
        <dbReference type="ARBA" id="ARBA00022801"/>
    </source>
</evidence>
<feature type="transmembrane region" description="Helical" evidence="8">
    <location>
        <begin position="189"/>
        <end position="209"/>
    </location>
</feature>
<dbReference type="Pfam" id="PF09721">
    <property type="entry name" value="Exosortase_EpsH"/>
    <property type="match status" value="1"/>
</dbReference>
<feature type="transmembrane region" description="Helical" evidence="8">
    <location>
        <begin position="256"/>
        <end position="273"/>
    </location>
</feature>
<dbReference type="GO" id="GO:0008233">
    <property type="term" value="F:peptidase activity"/>
    <property type="evidence" value="ECO:0007669"/>
    <property type="project" value="UniProtKB-KW"/>
</dbReference>
<comment type="caution">
    <text evidence="10">The sequence shown here is derived from an EMBL/GenBank/DDBJ whole genome shotgun (WGS) entry which is preliminary data.</text>
</comment>
<feature type="transmembrane region" description="Helical" evidence="8">
    <location>
        <begin position="79"/>
        <end position="103"/>
    </location>
</feature>
<dbReference type="NCBIfam" id="TIGR04178">
    <property type="entry name" value="exo_archaeo"/>
    <property type="match status" value="1"/>
</dbReference>
<sequence length="500" mass="56228">MSAVASTVQRNLLRPDLTVLIGGFLLVLALHWAPLERLFQRWLRFDEAYSHGLFVFGASLFLLYRVLKHRQFGLQPSVLGIALAAFTALAISLADVVNIQILQQMGAVFLWWAIAVAMLGWRAGWNLAIPIGFLYYAVPMWDYLTKPLVGAAVVVNDILLGFMGIHFRVEGVYIYLLDVGAFEVADGCSGLRYLVVALTLSTLFSALNFSRAREWIILHLVAIAMALLVNWVRIFWIILAGYQTDMQTSLIDDHEMFGWILFAVCLVPFFFIANRLANGSPEPSLGVPAPQPAHAMAKKSITATALLAGLVALPVWLIGGASAAAEQRTLVAPERLGDYVLAPHIEDTLWNPIMQRTDQVLRASYVHPDSSDQRMHLGIWYYNPQRQNHELVQFGNRPINTDDWRVVDQETDRNGWRYVVVHHRYIQEHRIVALGYLVNGDWTQGGLQVKLQMLRTAFSRHNFGALVSLSMVCDTDACRAERELLVAELRHIQEQPFAGK</sequence>
<feature type="transmembrane region" description="Helical" evidence="8">
    <location>
        <begin position="305"/>
        <end position="325"/>
    </location>
</feature>
<keyword evidence="6 8" id="KW-1133">Transmembrane helix</keyword>
<name>A0AAE3G7J6_9GAMM</name>
<dbReference type="Proteomes" id="UP001205843">
    <property type="component" value="Unassembled WGS sequence"/>
</dbReference>
<feature type="transmembrane region" description="Helical" evidence="8">
    <location>
        <begin position="48"/>
        <end position="67"/>
    </location>
</feature>
<keyword evidence="11" id="KW-1185">Reference proteome</keyword>
<dbReference type="InterPro" id="IPR026392">
    <property type="entry name" value="Exo/Archaeosortase_dom"/>
</dbReference>
<proteinExistence type="predicted"/>
<evidence type="ECO:0000313" key="11">
    <source>
        <dbReference type="Proteomes" id="UP001205843"/>
    </source>
</evidence>
<dbReference type="InterPro" id="IPR019127">
    <property type="entry name" value="Exosortase"/>
</dbReference>
<evidence type="ECO:0000256" key="2">
    <source>
        <dbReference type="ARBA" id="ARBA00022475"/>
    </source>
</evidence>
<dbReference type="GO" id="GO:0006508">
    <property type="term" value="P:proteolysis"/>
    <property type="evidence" value="ECO:0007669"/>
    <property type="project" value="UniProtKB-KW"/>
</dbReference>
<evidence type="ECO:0000256" key="8">
    <source>
        <dbReference type="SAM" id="Phobius"/>
    </source>
</evidence>
<dbReference type="RefSeq" id="WP_253485291.1">
    <property type="nucleotide sequence ID" value="NZ_JALJXV010000014.1"/>
</dbReference>
<keyword evidence="5" id="KW-0378">Hydrolase</keyword>
<keyword evidence="3" id="KW-0645">Protease</keyword>
<keyword evidence="2" id="KW-1003">Cell membrane</keyword>
<evidence type="ECO:0000256" key="7">
    <source>
        <dbReference type="ARBA" id="ARBA00023136"/>
    </source>
</evidence>
<dbReference type="NCBIfam" id="TIGR02602">
    <property type="entry name" value="8TM_EpsH"/>
    <property type="match status" value="1"/>
</dbReference>
<comment type="subcellular location">
    <subcellularLocation>
        <location evidence="1">Cell membrane</location>
        <topology evidence="1">Multi-pass membrane protein</topology>
    </subcellularLocation>
</comment>
<evidence type="ECO:0000256" key="1">
    <source>
        <dbReference type="ARBA" id="ARBA00004651"/>
    </source>
</evidence>
<feature type="transmembrane region" description="Helical" evidence="8">
    <location>
        <begin position="216"/>
        <end position="236"/>
    </location>
</feature>
<keyword evidence="7 8" id="KW-0472">Membrane</keyword>
<evidence type="ECO:0000259" key="9">
    <source>
        <dbReference type="Pfam" id="PF11984"/>
    </source>
</evidence>
<evidence type="ECO:0000313" key="10">
    <source>
        <dbReference type="EMBL" id="MCP1677139.1"/>
    </source>
</evidence>
<feature type="transmembrane region" description="Helical" evidence="8">
    <location>
        <begin position="148"/>
        <end position="169"/>
    </location>
</feature>
<protein>
    <submittedName>
        <fullName evidence="10">Exosortase</fullName>
    </submittedName>
</protein>
<dbReference type="AlphaFoldDB" id="A0AAE3G7J6"/>
<dbReference type="InterPro" id="IPR014263">
    <property type="entry name" value="Methanolan_biosynth_EpsI"/>
</dbReference>
<feature type="domain" description="Methanolan biosynthesis EpsI" evidence="9">
    <location>
        <begin position="306"/>
        <end position="481"/>
    </location>
</feature>
<dbReference type="GO" id="GO:0005886">
    <property type="term" value="C:plasma membrane"/>
    <property type="evidence" value="ECO:0007669"/>
    <property type="project" value="UniProtKB-SubCell"/>
</dbReference>
<feature type="transmembrane region" description="Helical" evidence="8">
    <location>
        <begin position="109"/>
        <end position="136"/>
    </location>
</feature>
<dbReference type="EMBL" id="JALJXV010000014">
    <property type="protein sequence ID" value="MCP1677139.1"/>
    <property type="molecule type" value="Genomic_DNA"/>
</dbReference>
<keyword evidence="4 8" id="KW-0812">Transmembrane</keyword>
<evidence type="ECO:0000256" key="3">
    <source>
        <dbReference type="ARBA" id="ARBA00022670"/>
    </source>
</evidence>
<evidence type="ECO:0000256" key="4">
    <source>
        <dbReference type="ARBA" id="ARBA00022692"/>
    </source>
</evidence>
<dbReference type="Pfam" id="PF11984">
    <property type="entry name" value="DUF3485"/>
    <property type="match status" value="1"/>
</dbReference>
<organism evidence="10 11">
    <name type="scientific">Natronocella acetinitrilica</name>
    <dbReference type="NCBI Taxonomy" id="414046"/>
    <lineage>
        <taxon>Bacteria</taxon>
        <taxon>Pseudomonadati</taxon>
        <taxon>Pseudomonadota</taxon>
        <taxon>Gammaproteobacteria</taxon>
        <taxon>Chromatiales</taxon>
        <taxon>Ectothiorhodospiraceae</taxon>
        <taxon>Natronocella</taxon>
    </lineage>
</organism>
<accession>A0AAE3G7J6</accession>